<dbReference type="Proteomes" id="UP000004725">
    <property type="component" value="Unassembled WGS sequence"/>
</dbReference>
<organism evidence="1 2">
    <name type="scientific">Planococcus antarcticus DSM 14505</name>
    <dbReference type="NCBI Taxonomy" id="1185653"/>
    <lineage>
        <taxon>Bacteria</taxon>
        <taxon>Bacillati</taxon>
        <taxon>Bacillota</taxon>
        <taxon>Bacilli</taxon>
        <taxon>Bacillales</taxon>
        <taxon>Caryophanaceae</taxon>
        <taxon>Planococcus</taxon>
    </lineage>
</organism>
<accession>A0AA87IKV5</accession>
<dbReference type="Gene3D" id="3.40.50.720">
    <property type="entry name" value="NAD(P)-binding Rossmann-like Domain"/>
    <property type="match status" value="1"/>
</dbReference>
<dbReference type="Pfam" id="PF13602">
    <property type="entry name" value="ADH_zinc_N_2"/>
    <property type="match status" value="1"/>
</dbReference>
<evidence type="ECO:0000313" key="2">
    <source>
        <dbReference type="Proteomes" id="UP000004725"/>
    </source>
</evidence>
<proteinExistence type="predicted"/>
<dbReference type="AlphaFoldDB" id="A0AA87IKV5"/>
<comment type="caution">
    <text evidence="1">The sequence shown here is derived from an EMBL/GenBank/DDBJ whole genome shotgun (WGS) entry which is preliminary data.</text>
</comment>
<protein>
    <submittedName>
        <fullName evidence="1">Oxidoreductase</fullName>
    </submittedName>
</protein>
<sequence length="107" mass="12000">MAKTILPQGKICSILPVFKPLHPALFSKSVTFSFELMYTRSVYQTEDMVSQHHILKQLADWVEEGKIRSTMTQHLSPLSPATLKEAYENLLTGQTIGKIVVEGPIQS</sequence>
<gene>
    <name evidence="1" type="ORF">A1A1_09076</name>
</gene>
<dbReference type="EMBL" id="AJYB01000026">
    <property type="protein sequence ID" value="EIM06695.1"/>
    <property type="molecule type" value="Genomic_DNA"/>
</dbReference>
<evidence type="ECO:0000313" key="1">
    <source>
        <dbReference type="EMBL" id="EIM06695.1"/>
    </source>
</evidence>
<reference evidence="1 2" key="1">
    <citation type="journal article" date="2012" name="J. Bacteriol.">
        <title>Genome Sequence of the Antarctic Psychrophile Bacterium Planococcus antarcticus DSM 14505.</title>
        <authorList>
            <person name="Margolles A."/>
            <person name="Gueimonde M."/>
            <person name="Sanchez B."/>
        </authorList>
    </citation>
    <scope>NUCLEOTIDE SEQUENCE [LARGE SCALE GENOMIC DNA]</scope>
    <source>
        <strain evidence="1 2">DSM 14505</strain>
    </source>
</reference>
<dbReference type="Gene3D" id="3.90.180.10">
    <property type="entry name" value="Medium-chain alcohol dehydrogenases, catalytic domain"/>
    <property type="match status" value="1"/>
</dbReference>
<name>A0AA87IKV5_9BACL</name>